<keyword evidence="3" id="KW-0808">Transferase</keyword>
<protein>
    <submittedName>
        <fullName evidence="8">Xyloglucan galactosyltransferase KATAMARI1-like protein</fullName>
    </submittedName>
</protein>
<dbReference type="GO" id="GO:0016757">
    <property type="term" value="F:glycosyltransferase activity"/>
    <property type="evidence" value="ECO:0007669"/>
    <property type="project" value="UniProtKB-KW"/>
</dbReference>
<keyword evidence="6" id="KW-1133">Transmembrane helix</keyword>
<evidence type="ECO:0000313" key="9">
    <source>
        <dbReference type="Proteomes" id="UP000436088"/>
    </source>
</evidence>
<keyword evidence="6" id="KW-0472">Membrane</keyword>
<feature type="transmembrane region" description="Helical" evidence="6">
    <location>
        <begin position="34"/>
        <end position="57"/>
    </location>
</feature>
<evidence type="ECO:0000313" key="8">
    <source>
        <dbReference type="EMBL" id="KAE8722566.1"/>
    </source>
</evidence>
<evidence type="ECO:0000256" key="6">
    <source>
        <dbReference type="SAM" id="Phobius"/>
    </source>
</evidence>
<keyword evidence="9" id="KW-1185">Reference proteome</keyword>
<dbReference type="EMBL" id="VEPZ02000561">
    <property type="protein sequence ID" value="KAE8722566.1"/>
    <property type="molecule type" value="Genomic_DNA"/>
</dbReference>
<keyword evidence="3" id="KW-0328">Glycosyltransferase</keyword>
<feature type="domain" description="Exostosin GT47" evidence="7">
    <location>
        <begin position="84"/>
        <end position="418"/>
    </location>
</feature>
<comment type="caution">
    <text evidence="8">The sequence shown here is derived from an EMBL/GenBank/DDBJ whole genome shotgun (WGS) entry which is preliminary data.</text>
</comment>
<dbReference type="GO" id="GO:0000139">
    <property type="term" value="C:Golgi membrane"/>
    <property type="evidence" value="ECO:0007669"/>
    <property type="project" value="UniProtKB-SubCell"/>
</dbReference>
<reference evidence="8" key="1">
    <citation type="submission" date="2019-09" db="EMBL/GenBank/DDBJ databases">
        <title>Draft genome information of white flower Hibiscus syriacus.</title>
        <authorList>
            <person name="Kim Y.-M."/>
        </authorList>
    </citation>
    <scope>NUCLEOTIDE SEQUENCE [LARGE SCALE GENOMIC DNA]</scope>
    <source>
        <strain evidence="8">YM2019G1</strain>
    </source>
</reference>
<gene>
    <name evidence="8" type="ORF">F3Y22_tig00013960pilonHSYRG00273</name>
</gene>
<evidence type="ECO:0000256" key="4">
    <source>
        <dbReference type="ARBA" id="ARBA00022968"/>
    </source>
</evidence>
<dbReference type="Proteomes" id="UP000436088">
    <property type="component" value="Unassembled WGS sequence"/>
</dbReference>
<dbReference type="PANTHER" id="PTHR11062:SF402">
    <property type="entry name" value="XYLOGLUCAN GALACTOSYLTRANSFERASE GT15-RELATED"/>
    <property type="match status" value="1"/>
</dbReference>
<organism evidence="8 9">
    <name type="scientific">Hibiscus syriacus</name>
    <name type="common">Rose of Sharon</name>
    <dbReference type="NCBI Taxonomy" id="106335"/>
    <lineage>
        <taxon>Eukaryota</taxon>
        <taxon>Viridiplantae</taxon>
        <taxon>Streptophyta</taxon>
        <taxon>Embryophyta</taxon>
        <taxon>Tracheophyta</taxon>
        <taxon>Spermatophyta</taxon>
        <taxon>Magnoliopsida</taxon>
        <taxon>eudicotyledons</taxon>
        <taxon>Gunneridae</taxon>
        <taxon>Pentapetalae</taxon>
        <taxon>rosids</taxon>
        <taxon>malvids</taxon>
        <taxon>Malvales</taxon>
        <taxon>Malvaceae</taxon>
        <taxon>Malvoideae</taxon>
        <taxon>Hibiscus</taxon>
    </lineage>
</organism>
<dbReference type="Pfam" id="PF03016">
    <property type="entry name" value="Exostosin_GT47"/>
    <property type="match status" value="1"/>
</dbReference>
<comment type="subcellular location">
    <subcellularLocation>
        <location evidence="1">Golgi apparatus membrane</location>
        <topology evidence="1">Single-pass type II membrane protein</topology>
    </subcellularLocation>
</comment>
<evidence type="ECO:0000256" key="2">
    <source>
        <dbReference type="ARBA" id="ARBA00010271"/>
    </source>
</evidence>
<keyword evidence="4" id="KW-0735">Signal-anchor</keyword>
<name>A0A6A3C0R6_HIBSY</name>
<dbReference type="AlphaFoldDB" id="A0A6A3C0R6"/>
<dbReference type="PANTHER" id="PTHR11062">
    <property type="entry name" value="EXOSTOSIN HEPARAN SULFATE GLYCOSYLTRANSFERASE -RELATED"/>
    <property type="match status" value="1"/>
</dbReference>
<evidence type="ECO:0000256" key="1">
    <source>
        <dbReference type="ARBA" id="ARBA00004323"/>
    </source>
</evidence>
<evidence type="ECO:0000256" key="3">
    <source>
        <dbReference type="ARBA" id="ARBA00022676"/>
    </source>
</evidence>
<evidence type="ECO:0000256" key="5">
    <source>
        <dbReference type="ARBA" id="ARBA00023034"/>
    </source>
</evidence>
<proteinExistence type="inferred from homology"/>
<sequence length="485" mass="56214">MKLHALITQFFPGNPTRNLKWKHKSRRKSCANHFWFVLFFSIVIFSILLCFNHLFFFDNTKGFVPFLGKSAYFPGKLKNSSTDSCSGRYIYVHDLPKRFNEEVIKDCQLITRPTDKYSMCKSLENFGLGPRIKGLNDSESWKNSWFSTNQFMLEVIFHNRMKKYGCLTNDSMIASAVFVPYYAGLDLRRYLWGFGVSTRDSSGVDLVDWLARKPEWKRNLGKDHFFISGRIARDFRRRSNRKSDWGSNFRLLPGSENMMMLTIESGSSKNDVAVPYPSYFHQSNDLQVHQWQEFLRKQNRPYLFSFAGARRSKQKGSIRAEVIKQCQTSKNLCNFLDCGSSPEKCDEPTNLMNLFQTSIFCLQPPGDSLTRRSTFDSILSGCIPVFFHPGSAYTQYIWHLPKDHNKYSVFISAKDLRVGRVRINQTLLQISKNEQMAMREEVIKLIPRIVYGDPRGGLDAIDDAFDLAIKGVLKRTHINKELIRV</sequence>
<dbReference type="InterPro" id="IPR040911">
    <property type="entry name" value="Exostosin_GT47"/>
</dbReference>
<keyword evidence="6" id="KW-0812">Transmembrane</keyword>
<keyword evidence="5" id="KW-0333">Golgi apparatus</keyword>
<evidence type="ECO:0000259" key="7">
    <source>
        <dbReference type="Pfam" id="PF03016"/>
    </source>
</evidence>
<dbReference type="OrthoDB" id="1924787at2759"/>
<dbReference type="InterPro" id="IPR004263">
    <property type="entry name" value="Exostosin"/>
</dbReference>
<accession>A0A6A3C0R6</accession>
<comment type="similarity">
    <text evidence="2">Belongs to the glycosyltransferase 47 family.</text>
</comment>